<keyword evidence="12" id="KW-1185">Reference proteome</keyword>
<accession>A0A1G4JCK5</accession>
<keyword evidence="4" id="KW-0641">Proline biosynthesis</keyword>
<dbReference type="InterPro" id="IPR015947">
    <property type="entry name" value="PUA-like_sf"/>
</dbReference>
<dbReference type="HAMAP" id="MF_00456">
    <property type="entry name" value="ProB"/>
    <property type="match status" value="1"/>
</dbReference>
<dbReference type="Pfam" id="PF01472">
    <property type="entry name" value="PUA"/>
    <property type="match status" value="1"/>
</dbReference>
<dbReference type="InterPro" id="IPR002478">
    <property type="entry name" value="PUA"/>
</dbReference>
<evidence type="ECO:0000313" key="11">
    <source>
        <dbReference type="EMBL" id="SCU87878.1"/>
    </source>
</evidence>
<name>A0A1G4JCK5_9SACH</name>
<dbReference type="PRINTS" id="PR00474">
    <property type="entry name" value="GLU5KINASE"/>
</dbReference>
<dbReference type="SMART" id="SM00359">
    <property type="entry name" value="PUA"/>
    <property type="match status" value="1"/>
</dbReference>
<evidence type="ECO:0000259" key="10">
    <source>
        <dbReference type="SMART" id="SM00359"/>
    </source>
</evidence>
<dbReference type="InterPro" id="IPR011529">
    <property type="entry name" value="Glu_5kinase"/>
</dbReference>
<dbReference type="FunFam" id="2.30.130.10:FF:000008">
    <property type="entry name" value="Glutamate 5-kinase"/>
    <property type="match status" value="1"/>
</dbReference>
<dbReference type="GO" id="GO:0003723">
    <property type="term" value="F:RNA binding"/>
    <property type="evidence" value="ECO:0007669"/>
    <property type="project" value="InterPro"/>
</dbReference>
<evidence type="ECO:0000256" key="9">
    <source>
        <dbReference type="ARBA" id="ARBA00061601"/>
    </source>
</evidence>
<comment type="subcellular location">
    <subcellularLocation>
        <location evidence="1">Cytoplasm</location>
    </subcellularLocation>
</comment>
<dbReference type="InterPro" id="IPR001057">
    <property type="entry name" value="Glu/AcGlu_kinase"/>
</dbReference>
<dbReference type="GO" id="GO:0005829">
    <property type="term" value="C:cytosol"/>
    <property type="evidence" value="ECO:0007669"/>
    <property type="project" value="TreeGrafter"/>
</dbReference>
<keyword evidence="5" id="KW-0808">Transferase</keyword>
<dbReference type="GO" id="GO:0005524">
    <property type="term" value="F:ATP binding"/>
    <property type="evidence" value="ECO:0007669"/>
    <property type="project" value="UniProtKB-KW"/>
</dbReference>
<feature type="domain" description="PUA" evidence="10">
    <location>
        <begin position="311"/>
        <end position="407"/>
    </location>
</feature>
<evidence type="ECO:0000256" key="8">
    <source>
        <dbReference type="ARBA" id="ARBA00022840"/>
    </source>
</evidence>
<dbReference type="InterPro" id="IPR005715">
    <property type="entry name" value="Glu_5kinase/COase_Synthase"/>
</dbReference>
<keyword evidence="3" id="KW-0028">Amino-acid biosynthesis</keyword>
<evidence type="ECO:0000313" key="12">
    <source>
        <dbReference type="Proteomes" id="UP000190274"/>
    </source>
</evidence>
<dbReference type="CDD" id="cd04242">
    <property type="entry name" value="AAK_G5K_ProB"/>
    <property type="match status" value="1"/>
</dbReference>
<dbReference type="AlphaFoldDB" id="A0A1G4JCK5"/>
<keyword evidence="2" id="KW-0963">Cytoplasm</keyword>
<dbReference type="EMBL" id="LT598455">
    <property type="protein sequence ID" value="SCU87878.1"/>
    <property type="molecule type" value="Genomic_DNA"/>
</dbReference>
<dbReference type="InterPro" id="IPR001048">
    <property type="entry name" value="Asp/Glu/Uridylate_kinase"/>
</dbReference>
<dbReference type="PROSITE" id="PS50890">
    <property type="entry name" value="PUA"/>
    <property type="match status" value="1"/>
</dbReference>
<dbReference type="InterPro" id="IPR041739">
    <property type="entry name" value="G5K_ProB"/>
</dbReference>
<evidence type="ECO:0000256" key="1">
    <source>
        <dbReference type="ARBA" id="ARBA00004496"/>
    </source>
</evidence>
<reference evidence="12" key="1">
    <citation type="submission" date="2016-03" db="EMBL/GenBank/DDBJ databases">
        <authorList>
            <person name="Devillers H."/>
        </authorList>
    </citation>
    <scope>NUCLEOTIDE SEQUENCE [LARGE SCALE GENOMIC DNA]</scope>
</reference>
<dbReference type="PROSITE" id="PS00902">
    <property type="entry name" value="GLUTAMATE_5_KINASE"/>
    <property type="match status" value="1"/>
</dbReference>
<comment type="similarity">
    <text evidence="9">Belongs to the glutamate 5-kinase family.</text>
</comment>
<dbReference type="FunFam" id="3.40.1160.10:FF:000020">
    <property type="entry name" value="Glutamate 5-kinase"/>
    <property type="match status" value="1"/>
</dbReference>
<dbReference type="PANTHER" id="PTHR43654">
    <property type="entry name" value="GLUTAMATE 5-KINASE"/>
    <property type="match status" value="1"/>
</dbReference>
<evidence type="ECO:0000256" key="6">
    <source>
        <dbReference type="ARBA" id="ARBA00022741"/>
    </source>
</evidence>
<dbReference type="PIRSF" id="PIRSF000729">
    <property type="entry name" value="GK"/>
    <property type="match status" value="1"/>
</dbReference>
<evidence type="ECO:0000256" key="7">
    <source>
        <dbReference type="ARBA" id="ARBA00022777"/>
    </source>
</evidence>
<dbReference type="OrthoDB" id="409889at2759"/>
<dbReference type="Pfam" id="PF00696">
    <property type="entry name" value="AA_kinase"/>
    <property type="match status" value="1"/>
</dbReference>
<dbReference type="InterPro" id="IPR036974">
    <property type="entry name" value="PUA_sf"/>
</dbReference>
<keyword evidence="7" id="KW-0418">Kinase</keyword>
<dbReference type="SUPFAM" id="SSF53633">
    <property type="entry name" value="Carbamate kinase-like"/>
    <property type="match status" value="1"/>
</dbReference>
<dbReference type="InterPro" id="IPR019797">
    <property type="entry name" value="Glutamate_5-kinase_CS"/>
</dbReference>
<evidence type="ECO:0000256" key="2">
    <source>
        <dbReference type="ARBA" id="ARBA00022490"/>
    </source>
</evidence>
<proteinExistence type="inferred from homology"/>
<evidence type="ECO:0000256" key="3">
    <source>
        <dbReference type="ARBA" id="ARBA00022605"/>
    </source>
</evidence>
<gene>
    <name evidence="11" type="ORF">LADA_0E06744G</name>
</gene>
<dbReference type="GO" id="GO:0004349">
    <property type="term" value="F:glutamate 5-kinase activity"/>
    <property type="evidence" value="ECO:0007669"/>
    <property type="project" value="InterPro"/>
</dbReference>
<dbReference type="GO" id="GO:1901607">
    <property type="term" value="P:alpha-amino acid biosynthetic process"/>
    <property type="evidence" value="ECO:0007669"/>
    <property type="project" value="UniProtKB-ARBA"/>
</dbReference>
<protein>
    <submittedName>
        <fullName evidence="11">LADA_0E06744g1_1</fullName>
    </submittedName>
</protein>
<evidence type="ECO:0000256" key="4">
    <source>
        <dbReference type="ARBA" id="ARBA00022650"/>
    </source>
</evidence>
<dbReference type="CDD" id="cd21157">
    <property type="entry name" value="PUA_G5K"/>
    <property type="match status" value="1"/>
</dbReference>
<dbReference type="Gene3D" id="3.40.1160.10">
    <property type="entry name" value="Acetylglutamate kinase-like"/>
    <property type="match status" value="2"/>
</dbReference>
<dbReference type="Gene3D" id="2.30.130.10">
    <property type="entry name" value="PUA domain"/>
    <property type="match status" value="1"/>
</dbReference>
<sequence>MSQAYTIVIKLGSSSLVDEKTKEPKLSTMSMVVETVVRLRRMGHRVVIVSSGGIAVGLKTLGLHKRPKQLAQVQAIAAVGQGRLIGRWDSLFAQFDQRIAQILITRNDIVDWTQYKNAQNTVYELLQMGVVPIVNENDTLSVSEIKFGDNDTLSAITAALCGADYLFLLTDVDCLYTDNPRTNPEAKPILVVPDMAQGLPGVNTDSGSGSDVGTGGMTTKLIAAELATNAGVNTIIMKSSEPGNISKVVSYMQSLDTSTDRTADVAELQQLELKTLIENAIPLHTRFVADRNQMHLNNRQFWMLHGLVSQGAVIIDEGAYNALTRKEKAGLLPAGVIDVEGHFHEHECVDLKLGSRNVAGELDLDAPLTTVGRARCNYTSLELTKIKGLQSDKIEGALGYADSEYVAHRGNLAFPPR</sequence>
<keyword evidence="8" id="KW-0067">ATP-binding</keyword>
<dbReference type="InterPro" id="IPR036393">
    <property type="entry name" value="AceGlu_kinase-like_sf"/>
</dbReference>
<evidence type="ECO:0000256" key="5">
    <source>
        <dbReference type="ARBA" id="ARBA00022679"/>
    </source>
</evidence>
<dbReference type="NCBIfam" id="TIGR01027">
    <property type="entry name" value="proB"/>
    <property type="match status" value="1"/>
</dbReference>
<dbReference type="SUPFAM" id="SSF88697">
    <property type="entry name" value="PUA domain-like"/>
    <property type="match status" value="1"/>
</dbReference>
<dbReference type="Proteomes" id="UP000190274">
    <property type="component" value="Chromosome E"/>
</dbReference>
<dbReference type="STRING" id="1266660.A0A1G4JCK5"/>
<organism evidence="11 12">
    <name type="scientific">Lachancea dasiensis</name>
    <dbReference type="NCBI Taxonomy" id="1072105"/>
    <lineage>
        <taxon>Eukaryota</taxon>
        <taxon>Fungi</taxon>
        <taxon>Dikarya</taxon>
        <taxon>Ascomycota</taxon>
        <taxon>Saccharomycotina</taxon>
        <taxon>Saccharomycetes</taxon>
        <taxon>Saccharomycetales</taxon>
        <taxon>Saccharomycetaceae</taxon>
        <taxon>Lachancea</taxon>
    </lineage>
</organism>
<keyword evidence="6" id="KW-0547">Nucleotide-binding</keyword>
<dbReference type="PANTHER" id="PTHR43654:SF3">
    <property type="entry name" value="GLUTAMATE 5-KINASE"/>
    <property type="match status" value="1"/>
</dbReference>